<sequence>MELNDTPSIKVLENVAVNRQFAGFDPSCWGDYFITNQQSQAEAWMNGRAEELKDAVRSMFQNVTDVLQTMNLIDTIQLLGLDYHFMEEIDRALNHLKDVDMSNYGLYEAALHFRLIRQRGYNVSSDVFKKYKDKEGKFMEELKDDAKGLLSLYNAAYLGTQKETILEEAISFTKDNLKSMLKDLDPTFARLVSLTLETPIHRSMKRLFTRNYISIYQDEPTRNETILELAKLDFNILQCLHREELKKICMWWENLNLDIMHLNFARERIVESYCWLMVIRHESNCSRARLIANKLVNFITPLDDIYDSHGTLEESRLLTDAIQRWSPDAVDQLPEYLRDFFHKMLNIFQEFENELAPEEKFRIFYLKEQWKIQAQLYMEECKWRDDKYVPKLEEHMRVSIRTVGFALFCCVFLSGMEEAVATKDAVKWLASFPKIIEACGIIGRITNDITSKEREQKRTHVASTVDCYMKEHGISEDVACEKLLGFVEDAWKTINEELLNATTFSREVTELALHFARTTEFVYKSHDAFTEPNTSMKEIIYFLLVHPIPV</sequence>
<dbReference type="SUPFAM" id="SSF48576">
    <property type="entry name" value="Terpenoid synthases"/>
    <property type="match status" value="1"/>
</dbReference>
<accession>A0A977XPU5</accession>
<evidence type="ECO:0000259" key="4">
    <source>
        <dbReference type="Pfam" id="PF01397"/>
    </source>
</evidence>
<dbReference type="EMBL" id="MW794240">
    <property type="protein sequence ID" value="UXP86183.1"/>
    <property type="molecule type" value="mRNA"/>
</dbReference>
<feature type="domain" description="Terpene synthase N-terminal" evidence="4">
    <location>
        <begin position="29"/>
        <end position="192"/>
    </location>
</feature>
<dbReference type="Pfam" id="PF03936">
    <property type="entry name" value="Terpene_synth_C"/>
    <property type="match status" value="1"/>
</dbReference>
<dbReference type="GO" id="GO:0009507">
    <property type="term" value="C:chloroplast"/>
    <property type="evidence" value="ECO:0007669"/>
    <property type="project" value="UniProtKB-ARBA"/>
</dbReference>
<dbReference type="Pfam" id="PF01397">
    <property type="entry name" value="Terpene_synth"/>
    <property type="match status" value="1"/>
</dbReference>
<dbReference type="InterPro" id="IPR005630">
    <property type="entry name" value="Terpene_synthase_metal-bd"/>
</dbReference>
<dbReference type="SFLD" id="SFLDS00005">
    <property type="entry name" value="Isoprenoid_Synthase_Type_I"/>
    <property type="match status" value="1"/>
</dbReference>
<proteinExistence type="evidence at transcript level"/>
<dbReference type="AlphaFoldDB" id="A0A977XPU5"/>
<keyword evidence="2" id="KW-0460">Magnesium</keyword>
<dbReference type="InterPro" id="IPR001906">
    <property type="entry name" value="Terpene_synth_N"/>
</dbReference>
<dbReference type="GO" id="GO:0016102">
    <property type="term" value="P:diterpenoid biosynthetic process"/>
    <property type="evidence" value="ECO:0007669"/>
    <property type="project" value="InterPro"/>
</dbReference>
<evidence type="ECO:0000256" key="2">
    <source>
        <dbReference type="ARBA" id="ARBA00022842"/>
    </source>
</evidence>
<evidence type="ECO:0000256" key="1">
    <source>
        <dbReference type="ARBA" id="ARBA00022723"/>
    </source>
</evidence>
<organism evidence="6">
    <name type="scientific">Meistera aculeata</name>
    <dbReference type="NCBI Taxonomy" id="1076729"/>
    <lineage>
        <taxon>Eukaryota</taxon>
        <taxon>Viridiplantae</taxon>
        <taxon>Streptophyta</taxon>
        <taxon>Embryophyta</taxon>
        <taxon>Tracheophyta</taxon>
        <taxon>Spermatophyta</taxon>
        <taxon>Magnoliopsida</taxon>
        <taxon>Liliopsida</taxon>
        <taxon>Zingiberales</taxon>
        <taxon>Zingiberaceae</taxon>
        <taxon>Meistera</taxon>
    </lineage>
</organism>
<dbReference type="InterPro" id="IPR036965">
    <property type="entry name" value="Terpene_synth_N_sf"/>
</dbReference>
<protein>
    <submittedName>
        <fullName evidence="6">(S)-beta-bisabolene synthase</fullName>
    </submittedName>
</protein>
<evidence type="ECO:0000259" key="5">
    <source>
        <dbReference type="Pfam" id="PF03936"/>
    </source>
</evidence>
<dbReference type="PANTHER" id="PTHR31225:SF93">
    <property type="entry name" value="ALPHA-HUMULENE_(-)-(E)-BETA-CARYOPHYLLENE SYNTHASE"/>
    <property type="match status" value="1"/>
</dbReference>
<dbReference type="GO" id="GO:0000287">
    <property type="term" value="F:magnesium ion binding"/>
    <property type="evidence" value="ECO:0007669"/>
    <property type="project" value="InterPro"/>
</dbReference>
<dbReference type="InterPro" id="IPR044814">
    <property type="entry name" value="Terpene_cyclase_plant_C1"/>
</dbReference>
<dbReference type="InterPro" id="IPR034741">
    <property type="entry name" value="Terpene_cyclase-like_1_C"/>
</dbReference>
<feature type="domain" description="Terpene synthase metal-binding" evidence="5">
    <location>
        <begin position="258"/>
        <end position="493"/>
    </location>
</feature>
<dbReference type="SFLD" id="SFLDG01019">
    <property type="entry name" value="Terpene_Cyclase_Like_1_C_Termi"/>
    <property type="match status" value="1"/>
</dbReference>
<evidence type="ECO:0000256" key="3">
    <source>
        <dbReference type="ARBA" id="ARBA00023239"/>
    </source>
</evidence>
<dbReference type="Gene3D" id="1.50.10.130">
    <property type="entry name" value="Terpene synthase, N-terminal domain"/>
    <property type="match status" value="1"/>
</dbReference>
<dbReference type="InterPro" id="IPR050148">
    <property type="entry name" value="Terpene_synthase-like"/>
</dbReference>
<reference evidence="6" key="1">
    <citation type="submission" date="2021-03" db="EMBL/GenBank/DDBJ databases">
        <authorList>
            <person name="Karegaonkar S.J."/>
            <person name="Thulasiram H.V."/>
        </authorList>
    </citation>
    <scope>NUCLEOTIDE SEQUENCE</scope>
    <source>
        <tissue evidence="6">Stem</tissue>
    </source>
</reference>
<dbReference type="SUPFAM" id="SSF48239">
    <property type="entry name" value="Terpenoid cyclases/Protein prenyltransferases"/>
    <property type="match status" value="1"/>
</dbReference>
<dbReference type="Gene3D" id="1.10.600.10">
    <property type="entry name" value="Farnesyl Diphosphate Synthase"/>
    <property type="match status" value="1"/>
</dbReference>
<dbReference type="InterPro" id="IPR008949">
    <property type="entry name" value="Isoprenoid_synthase_dom_sf"/>
</dbReference>
<dbReference type="InterPro" id="IPR008930">
    <property type="entry name" value="Terpenoid_cyclase/PrenylTrfase"/>
</dbReference>
<dbReference type="GO" id="GO:0010333">
    <property type="term" value="F:terpene synthase activity"/>
    <property type="evidence" value="ECO:0007669"/>
    <property type="project" value="InterPro"/>
</dbReference>
<keyword evidence="1" id="KW-0479">Metal-binding</keyword>
<dbReference type="FunFam" id="1.10.600.10:FF:000007">
    <property type="entry name" value="Isoprene synthase, chloroplastic"/>
    <property type="match status" value="1"/>
</dbReference>
<dbReference type="FunFam" id="1.50.10.130:FF:000001">
    <property type="entry name" value="Isoprene synthase, chloroplastic"/>
    <property type="match status" value="1"/>
</dbReference>
<dbReference type="PANTHER" id="PTHR31225">
    <property type="entry name" value="OS04G0344100 PROTEIN-RELATED"/>
    <property type="match status" value="1"/>
</dbReference>
<name>A0A977XPU5_9LILI</name>
<evidence type="ECO:0000313" key="6">
    <source>
        <dbReference type="EMBL" id="UXP86183.1"/>
    </source>
</evidence>
<dbReference type="CDD" id="cd00684">
    <property type="entry name" value="Terpene_cyclase_plant_C1"/>
    <property type="match status" value="1"/>
</dbReference>
<keyword evidence="3" id="KW-0456">Lyase</keyword>